<reference evidence="3" key="1">
    <citation type="journal article" date="2020" name="Fungal Divers.">
        <title>Resolving the Mortierellaceae phylogeny through synthesis of multi-gene phylogenetics and phylogenomics.</title>
        <authorList>
            <person name="Vandepol N."/>
            <person name="Liber J."/>
            <person name="Desiro A."/>
            <person name="Na H."/>
            <person name="Kennedy M."/>
            <person name="Barry K."/>
            <person name="Grigoriev I.V."/>
            <person name="Miller A.N."/>
            <person name="O'Donnell K."/>
            <person name="Stajich J.E."/>
            <person name="Bonito G."/>
        </authorList>
    </citation>
    <scope>NUCLEOTIDE SEQUENCE</scope>
    <source>
        <strain evidence="3">NRRL 2769</strain>
    </source>
</reference>
<comment type="caution">
    <text evidence="3">The sequence shown here is derived from an EMBL/GenBank/DDBJ whole genome shotgun (WGS) entry which is preliminary data.</text>
</comment>
<organism evidence="3 4">
    <name type="scientific">Entomortierella chlamydospora</name>
    <dbReference type="NCBI Taxonomy" id="101097"/>
    <lineage>
        <taxon>Eukaryota</taxon>
        <taxon>Fungi</taxon>
        <taxon>Fungi incertae sedis</taxon>
        <taxon>Mucoromycota</taxon>
        <taxon>Mortierellomycotina</taxon>
        <taxon>Mortierellomycetes</taxon>
        <taxon>Mortierellales</taxon>
        <taxon>Mortierellaceae</taxon>
        <taxon>Entomortierella</taxon>
    </lineage>
</organism>
<dbReference type="SMART" id="SM00382">
    <property type="entry name" value="AAA"/>
    <property type="match status" value="1"/>
</dbReference>
<keyword evidence="4" id="KW-1185">Reference proteome</keyword>
<dbReference type="Gene3D" id="1.10.8.60">
    <property type="match status" value="1"/>
</dbReference>
<dbReference type="Pfam" id="PF17862">
    <property type="entry name" value="AAA_lid_3"/>
    <property type="match status" value="1"/>
</dbReference>
<dbReference type="Pfam" id="PF00004">
    <property type="entry name" value="AAA"/>
    <property type="match status" value="1"/>
</dbReference>
<dbReference type="Proteomes" id="UP000703661">
    <property type="component" value="Unassembled WGS sequence"/>
</dbReference>
<feature type="domain" description="AAA+ ATPase" evidence="2">
    <location>
        <begin position="80"/>
        <end position="213"/>
    </location>
</feature>
<sequence>MKCHGYLPADLDALCIQATIEANKSGRGMDQLVPKDFLEAMKTIRVSALRQSTSVQKIDPVYWSDIGGLENVKVDFHKHNDNRYGPPGTGKTLLAKAVATESEANFMAVSIPDLIKGEVGESEKAISKIFRMANRCSPCIVFLDELEAIFGARESSGGLGKQLISQLLLELDDCVKGVVILAATNHPEAIDSSILRPGKCCRLDRLVYVPPPTFEERIMILEILKQSTKFSENIDLRTVSNLTNNFTGADMKALVRKAGLLALKANRTQIEAQDFFTASSEVQPSVNQFGLLRYEQFR</sequence>
<accession>A0A9P6N3V8</accession>
<keyword evidence="1" id="KW-0067">ATP-binding</keyword>
<dbReference type="InterPro" id="IPR027417">
    <property type="entry name" value="P-loop_NTPase"/>
</dbReference>
<evidence type="ECO:0000256" key="1">
    <source>
        <dbReference type="RuleBase" id="RU003651"/>
    </source>
</evidence>
<gene>
    <name evidence="3" type="ORF">BGZ80_008587</name>
</gene>
<protein>
    <recommendedName>
        <fullName evidence="2">AAA+ ATPase domain-containing protein</fullName>
    </recommendedName>
</protein>
<dbReference type="EMBL" id="JAAAID010000047">
    <property type="protein sequence ID" value="KAG0023673.1"/>
    <property type="molecule type" value="Genomic_DNA"/>
</dbReference>
<dbReference type="InterPro" id="IPR050168">
    <property type="entry name" value="AAA_ATPase_domain"/>
</dbReference>
<dbReference type="PANTHER" id="PTHR23077:SF117">
    <property type="entry name" value="AAA+ ATPASE DOMAIN-CONTAINING PROTEIN"/>
    <property type="match status" value="1"/>
</dbReference>
<evidence type="ECO:0000313" key="3">
    <source>
        <dbReference type="EMBL" id="KAG0023673.1"/>
    </source>
</evidence>
<dbReference type="InterPro" id="IPR003960">
    <property type="entry name" value="ATPase_AAA_CS"/>
</dbReference>
<comment type="similarity">
    <text evidence="1">Belongs to the AAA ATPase family.</text>
</comment>
<dbReference type="InterPro" id="IPR003593">
    <property type="entry name" value="AAA+_ATPase"/>
</dbReference>
<keyword evidence="1" id="KW-0547">Nucleotide-binding</keyword>
<dbReference type="AlphaFoldDB" id="A0A9P6N3V8"/>
<proteinExistence type="inferred from homology"/>
<dbReference type="PROSITE" id="PS00674">
    <property type="entry name" value="AAA"/>
    <property type="match status" value="1"/>
</dbReference>
<dbReference type="GO" id="GO:0005524">
    <property type="term" value="F:ATP binding"/>
    <property type="evidence" value="ECO:0007669"/>
    <property type="project" value="UniProtKB-KW"/>
</dbReference>
<dbReference type="SUPFAM" id="SSF52540">
    <property type="entry name" value="P-loop containing nucleoside triphosphate hydrolases"/>
    <property type="match status" value="1"/>
</dbReference>
<dbReference type="InterPro" id="IPR003959">
    <property type="entry name" value="ATPase_AAA_core"/>
</dbReference>
<evidence type="ECO:0000313" key="4">
    <source>
        <dbReference type="Proteomes" id="UP000703661"/>
    </source>
</evidence>
<dbReference type="InterPro" id="IPR041569">
    <property type="entry name" value="AAA_lid_3"/>
</dbReference>
<dbReference type="GO" id="GO:0016887">
    <property type="term" value="F:ATP hydrolysis activity"/>
    <property type="evidence" value="ECO:0007669"/>
    <property type="project" value="InterPro"/>
</dbReference>
<evidence type="ECO:0000259" key="2">
    <source>
        <dbReference type="SMART" id="SM00382"/>
    </source>
</evidence>
<dbReference type="Gene3D" id="3.40.50.300">
    <property type="entry name" value="P-loop containing nucleotide triphosphate hydrolases"/>
    <property type="match status" value="1"/>
</dbReference>
<dbReference type="PANTHER" id="PTHR23077">
    <property type="entry name" value="AAA-FAMILY ATPASE"/>
    <property type="match status" value="1"/>
</dbReference>
<name>A0A9P6N3V8_9FUNG</name>